<protein>
    <submittedName>
        <fullName evidence="1">Uncharacterized protein</fullName>
    </submittedName>
</protein>
<accession>A0A0V1FZ23</accession>
<dbReference type="EMBL" id="JYDT01000020">
    <property type="protein sequence ID" value="KRY90531.1"/>
    <property type="molecule type" value="Genomic_DNA"/>
</dbReference>
<dbReference type="Proteomes" id="UP000054995">
    <property type="component" value="Unassembled WGS sequence"/>
</dbReference>
<sequence length="66" mass="6894">MPKSERQLGLIVIGHLSQITSLSTNWNSGGMFSGNGAKNGAFQERITAQSICTVHASTDFAGGIQA</sequence>
<dbReference type="AlphaFoldDB" id="A0A0V1FZ23"/>
<organism evidence="1 2">
    <name type="scientific">Trichinella pseudospiralis</name>
    <name type="common">Parasitic roundworm</name>
    <dbReference type="NCBI Taxonomy" id="6337"/>
    <lineage>
        <taxon>Eukaryota</taxon>
        <taxon>Metazoa</taxon>
        <taxon>Ecdysozoa</taxon>
        <taxon>Nematoda</taxon>
        <taxon>Enoplea</taxon>
        <taxon>Dorylaimia</taxon>
        <taxon>Trichinellida</taxon>
        <taxon>Trichinellidae</taxon>
        <taxon>Trichinella</taxon>
    </lineage>
</organism>
<name>A0A0V1FZ23_TRIPS</name>
<evidence type="ECO:0000313" key="2">
    <source>
        <dbReference type="Proteomes" id="UP000054995"/>
    </source>
</evidence>
<keyword evidence="2" id="KW-1185">Reference proteome</keyword>
<gene>
    <name evidence="1" type="ORF">T4D_16440</name>
</gene>
<proteinExistence type="predicted"/>
<reference evidence="1 2" key="1">
    <citation type="submission" date="2015-01" db="EMBL/GenBank/DDBJ databases">
        <title>Evolution of Trichinella species and genotypes.</title>
        <authorList>
            <person name="Korhonen P.K."/>
            <person name="Edoardo P."/>
            <person name="Giuseppe L.R."/>
            <person name="Gasser R.B."/>
        </authorList>
    </citation>
    <scope>NUCLEOTIDE SEQUENCE [LARGE SCALE GENOMIC DNA]</scope>
    <source>
        <strain evidence="1">ISS470</strain>
    </source>
</reference>
<evidence type="ECO:0000313" key="1">
    <source>
        <dbReference type="EMBL" id="KRY90531.1"/>
    </source>
</evidence>
<comment type="caution">
    <text evidence="1">The sequence shown here is derived from an EMBL/GenBank/DDBJ whole genome shotgun (WGS) entry which is preliminary data.</text>
</comment>